<evidence type="ECO:0000256" key="2">
    <source>
        <dbReference type="SAM" id="MobiDB-lite"/>
    </source>
</evidence>
<evidence type="ECO:0000256" key="1">
    <source>
        <dbReference type="RuleBase" id="RU004560"/>
    </source>
</evidence>
<dbReference type="KEGG" id="ang:An02g13790"/>
<dbReference type="AlphaFoldDB" id="A0AAJ8DYJ1"/>
<dbReference type="InterPro" id="IPR027417">
    <property type="entry name" value="P-loop_NTPase"/>
</dbReference>
<comment type="similarity">
    <text evidence="1">Belongs to the TRAFAC class TrmE-Era-EngA-EngB-Septin-like GTPase superfamily. Septin GTPase family.</text>
</comment>
<evidence type="ECO:0000259" key="3">
    <source>
        <dbReference type="PROSITE" id="PS51719"/>
    </source>
</evidence>
<protein>
    <recommendedName>
        <fullName evidence="3">Septin-type G domain-containing protein</fullName>
    </recommendedName>
</protein>
<keyword evidence="1" id="KW-0342">GTP-binding</keyword>
<dbReference type="GeneID" id="4979919"/>
<dbReference type="Gene3D" id="3.40.50.300">
    <property type="entry name" value="P-loop containing nucleotide triphosphate hydrolases"/>
    <property type="match status" value="1"/>
</dbReference>
<dbReference type="PROSITE" id="PS51719">
    <property type="entry name" value="G_SEPTIN"/>
    <property type="match status" value="1"/>
</dbReference>
<feature type="compositionally biased region" description="Polar residues" evidence="2">
    <location>
        <begin position="114"/>
        <end position="130"/>
    </location>
</feature>
<proteinExistence type="inferred from homology"/>
<reference evidence="4" key="2">
    <citation type="submission" date="2025-08" db="UniProtKB">
        <authorList>
            <consortium name="RefSeq"/>
        </authorList>
    </citation>
    <scope>IDENTIFICATION</scope>
</reference>
<evidence type="ECO:0000313" key="4">
    <source>
        <dbReference type="RefSeq" id="XP_059600141.1"/>
    </source>
</evidence>
<dbReference type="RefSeq" id="XP_059600141.1">
    <property type="nucleotide sequence ID" value="XM_059746772.1"/>
</dbReference>
<sequence length="467" mass="51926">MATASPTPRTPGRTQPSAEVPPVVTDTKDQRRTSSLGFLRRSKSIEILGERRSSGSKNGKKMPKAQTAEEEARRQRESMMYQQPPRLPDLSPAPVLETFGGDERRDTVAALASQPDSSQQQAVPRSTISTPVAPEPSDANARAESMTHRGRYSYASSAVSTVNNPRRLRRRKDPTPYNVLVVGASNSGKTSFLNFLKKSLELPPHKHPSRLPEEIAYQARQSPANEGYVSHYLETEIDGERVGLTLWDSQGLEKNIVDIQLRGVTGFLETAAERAAQGTPRATDTPVIGVLDERLDVQVLRTIVGKTTVVPVISKADTITTAHMAYLRKAVWDSLKKANIDPLEILSLDDQEDQSTRKSSGSQAVVQHIPFTILSPDPHSLRAGDEPVGRKFAWGFADPYNAEHCDFLKLKEAVFNEWRSDLREASRVVWYERWRTSRLNRNVAVASAAPQKKQYAGRTGPDVRRFR</sequence>
<name>A0AAJ8DYJ1_ASPNG</name>
<gene>
    <name evidence="4" type="ORF">An02g13790</name>
</gene>
<reference evidence="4" key="1">
    <citation type="submission" date="2025-02" db="EMBL/GenBank/DDBJ databases">
        <authorList>
            <consortium name="NCBI Genome Project"/>
        </authorList>
    </citation>
    <scope>NUCLEOTIDE SEQUENCE</scope>
</reference>
<feature type="compositionally biased region" description="Polar residues" evidence="2">
    <location>
        <begin position="1"/>
        <end position="17"/>
    </location>
</feature>
<feature type="domain" description="Septin-type G" evidence="3">
    <location>
        <begin position="173"/>
        <end position="441"/>
    </location>
</feature>
<dbReference type="GO" id="GO:0005525">
    <property type="term" value="F:GTP binding"/>
    <property type="evidence" value="ECO:0007669"/>
    <property type="project" value="UniProtKB-KW"/>
</dbReference>
<keyword evidence="1" id="KW-0547">Nucleotide-binding</keyword>
<feature type="region of interest" description="Disordered" evidence="2">
    <location>
        <begin position="1"/>
        <end position="147"/>
    </location>
</feature>
<dbReference type="PANTHER" id="PTHR18884">
    <property type="entry name" value="SEPTIN"/>
    <property type="match status" value="1"/>
</dbReference>
<dbReference type="InterPro" id="IPR030379">
    <property type="entry name" value="G_SEPTIN_dom"/>
</dbReference>
<accession>A0AAJ8DYJ1</accession>
<dbReference type="SUPFAM" id="SSF52540">
    <property type="entry name" value="P-loop containing nucleoside triphosphate hydrolases"/>
    <property type="match status" value="1"/>
</dbReference>
<dbReference type="Pfam" id="PF00735">
    <property type="entry name" value="Septin"/>
    <property type="match status" value="1"/>
</dbReference>
<organism evidence="4">
    <name type="scientific">Aspergillus niger</name>
    <dbReference type="NCBI Taxonomy" id="5061"/>
    <lineage>
        <taxon>Eukaryota</taxon>
        <taxon>Fungi</taxon>
        <taxon>Dikarya</taxon>
        <taxon>Ascomycota</taxon>
        <taxon>Pezizomycotina</taxon>
        <taxon>Eurotiomycetes</taxon>
        <taxon>Eurotiomycetidae</taxon>
        <taxon>Eurotiales</taxon>
        <taxon>Aspergillaceae</taxon>
        <taxon>Aspergillus</taxon>
        <taxon>Aspergillus subgen. Circumdati</taxon>
    </lineage>
</organism>